<reference evidence="2 3" key="1">
    <citation type="journal article" date="2020" name="Genome Biol. Evol.">
        <title>Comparative genomics of Sclerotiniaceae.</title>
        <authorList>
            <person name="Valero Jimenez C.A."/>
            <person name="Steentjes M."/>
            <person name="Scholten O.E."/>
            <person name="Van Kan J.A.L."/>
        </authorList>
    </citation>
    <scope>NUCLEOTIDE SEQUENCE [LARGE SCALE GENOMIC DNA]</scope>
    <source>
        <strain evidence="2 3">MUCL 94</strain>
    </source>
</reference>
<evidence type="ECO:0000313" key="3">
    <source>
        <dbReference type="Proteomes" id="UP000710849"/>
    </source>
</evidence>
<keyword evidence="1" id="KW-0472">Membrane</keyword>
<gene>
    <name evidence="2" type="ORF">EAE97_007920</name>
</gene>
<keyword evidence="1" id="KW-0812">Transmembrane</keyword>
<dbReference type="RefSeq" id="XP_038730684.1">
    <property type="nucleotide sequence ID" value="XM_038878434.1"/>
</dbReference>
<proteinExistence type="predicted"/>
<evidence type="ECO:0000313" key="2">
    <source>
        <dbReference type="EMBL" id="KAF7936554.1"/>
    </source>
</evidence>
<dbReference type="AlphaFoldDB" id="A0A9P5IB70"/>
<dbReference type="Proteomes" id="UP000710849">
    <property type="component" value="Unassembled WGS sequence"/>
</dbReference>
<protein>
    <submittedName>
        <fullName evidence="2">Uncharacterized protein</fullName>
    </submittedName>
</protein>
<keyword evidence="1" id="KW-1133">Transmembrane helix</keyword>
<sequence>MILDNTLAIIFGIASIIIPTITAIILRHRSPTHNTSYDLEQHVYQPPREYMVMEEFHSMRRWHAQR</sequence>
<name>A0A9P5IB70_9HELO</name>
<keyword evidence="3" id="KW-1185">Reference proteome</keyword>
<dbReference type="EMBL" id="RCSW01000016">
    <property type="protein sequence ID" value="KAF7936554.1"/>
    <property type="molecule type" value="Genomic_DNA"/>
</dbReference>
<feature type="transmembrane region" description="Helical" evidence="1">
    <location>
        <begin position="6"/>
        <end position="26"/>
    </location>
</feature>
<evidence type="ECO:0000256" key="1">
    <source>
        <dbReference type="SAM" id="Phobius"/>
    </source>
</evidence>
<accession>A0A9P5IB70</accession>
<dbReference type="GeneID" id="62151508"/>
<comment type="caution">
    <text evidence="2">The sequence shown here is derived from an EMBL/GenBank/DDBJ whole genome shotgun (WGS) entry which is preliminary data.</text>
</comment>
<organism evidence="2 3">
    <name type="scientific">Botrytis byssoidea</name>
    <dbReference type="NCBI Taxonomy" id="139641"/>
    <lineage>
        <taxon>Eukaryota</taxon>
        <taxon>Fungi</taxon>
        <taxon>Dikarya</taxon>
        <taxon>Ascomycota</taxon>
        <taxon>Pezizomycotina</taxon>
        <taxon>Leotiomycetes</taxon>
        <taxon>Helotiales</taxon>
        <taxon>Sclerotiniaceae</taxon>
        <taxon>Botrytis</taxon>
    </lineage>
</organism>